<comment type="similarity">
    <text evidence="1 4">Belongs to the peptidase S8 family.</text>
</comment>
<dbReference type="EMBL" id="JAFFHA010000001">
    <property type="protein sequence ID" value="KAK4658924.1"/>
    <property type="molecule type" value="Genomic_DNA"/>
</dbReference>
<dbReference type="PANTHER" id="PTHR43806">
    <property type="entry name" value="PEPTIDASE S8"/>
    <property type="match status" value="1"/>
</dbReference>
<organism evidence="8 9">
    <name type="scientific">Podospora pseudocomata</name>
    <dbReference type="NCBI Taxonomy" id="2093779"/>
    <lineage>
        <taxon>Eukaryota</taxon>
        <taxon>Fungi</taxon>
        <taxon>Dikarya</taxon>
        <taxon>Ascomycota</taxon>
        <taxon>Pezizomycotina</taxon>
        <taxon>Sordariomycetes</taxon>
        <taxon>Sordariomycetidae</taxon>
        <taxon>Sordariales</taxon>
        <taxon>Podosporaceae</taxon>
        <taxon>Podospora</taxon>
    </lineage>
</organism>
<keyword evidence="3" id="KW-0720">Serine protease</keyword>
<evidence type="ECO:0000256" key="6">
    <source>
        <dbReference type="SAM" id="SignalP"/>
    </source>
</evidence>
<reference evidence="8 9" key="1">
    <citation type="journal article" date="2023" name="bioRxiv">
        <title>High-quality genome assemblies of four members of thePodospora anserinaspecies complex.</title>
        <authorList>
            <person name="Ament-Velasquez S.L."/>
            <person name="Vogan A.A."/>
            <person name="Wallerman O."/>
            <person name="Hartmann F."/>
            <person name="Gautier V."/>
            <person name="Silar P."/>
            <person name="Giraud T."/>
            <person name="Johannesson H."/>
        </authorList>
    </citation>
    <scope>NUCLEOTIDE SEQUENCE [LARGE SCALE GENOMIC DNA]</scope>
    <source>
        <strain evidence="8 9">CBS 415.72m</strain>
    </source>
</reference>
<evidence type="ECO:0000256" key="2">
    <source>
        <dbReference type="ARBA" id="ARBA00022670"/>
    </source>
</evidence>
<dbReference type="RefSeq" id="XP_062747896.1">
    <property type="nucleotide sequence ID" value="XM_062884971.1"/>
</dbReference>
<evidence type="ECO:0000256" key="3">
    <source>
        <dbReference type="ARBA" id="ARBA00022825"/>
    </source>
</evidence>
<comment type="caution">
    <text evidence="8">The sequence shown here is derived from an EMBL/GenBank/DDBJ whole genome shotgun (WGS) entry which is preliminary data.</text>
</comment>
<evidence type="ECO:0000256" key="4">
    <source>
        <dbReference type="PROSITE-ProRule" id="PRU01240"/>
    </source>
</evidence>
<evidence type="ECO:0000313" key="8">
    <source>
        <dbReference type="EMBL" id="KAK4658924.1"/>
    </source>
</evidence>
<dbReference type="GeneID" id="87904878"/>
<proteinExistence type="inferred from homology"/>
<protein>
    <recommendedName>
        <fullName evidence="7">Peptidase S8/S53 domain-containing protein</fullName>
    </recommendedName>
</protein>
<comment type="caution">
    <text evidence="4">Lacks conserved residue(s) required for the propagation of feature annotation.</text>
</comment>
<feature type="domain" description="Peptidase S8/S53" evidence="7">
    <location>
        <begin position="241"/>
        <end position="353"/>
    </location>
</feature>
<dbReference type="PROSITE" id="PS51892">
    <property type="entry name" value="SUBTILASE"/>
    <property type="match status" value="1"/>
</dbReference>
<evidence type="ECO:0000313" key="9">
    <source>
        <dbReference type="Proteomes" id="UP001323405"/>
    </source>
</evidence>
<gene>
    <name evidence="8" type="ORF">QC762_105810</name>
</gene>
<dbReference type="InterPro" id="IPR036852">
    <property type="entry name" value="Peptidase_S8/S53_dom_sf"/>
</dbReference>
<keyword evidence="6" id="KW-0732">Signal</keyword>
<dbReference type="PANTHER" id="PTHR43806:SF58">
    <property type="entry name" value="ALKALINE PROTEASE 1-RELATED"/>
    <property type="match status" value="1"/>
</dbReference>
<dbReference type="Gene3D" id="3.40.50.200">
    <property type="entry name" value="Peptidase S8/S53 domain"/>
    <property type="match status" value="1"/>
</dbReference>
<dbReference type="InterPro" id="IPR000209">
    <property type="entry name" value="Peptidase_S8/S53_dom"/>
</dbReference>
<keyword evidence="3" id="KW-0378">Hydrolase</keyword>
<dbReference type="Pfam" id="PF00082">
    <property type="entry name" value="Peptidase_S8"/>
    <property type="match status" value="1"/>
</dbReference>
<keyword evidence="2" id="KW-0645">Protease</keyword>
<sequence length="369" mass="40207">MTPTLKSLTSSLILLTGVFVNAIPATFHSPHSPSNPNTQKSLANEYSVQFHDGPDLSHEQFLAHTVGIHATAQKFSTAANQYAGVIRHFNIGSGFRAFHGHLDPEHVEQLKQLEFVRQLAHFQPSRALQQQQEQQQQQQQIKRVEPNALVTTQANTIFNLLAPTNSKRDSNTNEPPPKAPHFNLKTHVQPAQNWRQSRLSHLQPNQDSSPPPSNSTKSKVRFGPNFTVPPDHPDRFNSAKNDNNLTEHLSPALCPDAITVAATDQNGTRAGFSSYGKGVDIFAPAVDVMSAGFGDNHASAVMSGTNMAAPHVARLAAYFMMVYGAHTAEEVRQRLMDAALTHVVKDKGEGSADALAYNGIDYSGGGGDW</sequence>
<keyword evidence="9" id="KW-1185">Reference proteome</keyword>
<dbReference type="Proteomes" id="UP001323405">
    <property type="component" value="Unassembled WGS sequence"/>
</dbReference>
<feature type="signal peptide" evidence="6">
    <location>
        <begin position="1"/>
        <end position="22"/>
    </location>
</feature>
<name>A0ABR0GTF9_9PEZI</name>
<evidence type="ECO:0000259" key="7">
    <source>
        <dbReference type="Pfam" id="PF00082"/>
    </source>
</evidence>
<dbReference type="SUPFAM" id="SSF52743">
    <property type="entry name" value="Subtilisin-like"/>
    <property type="match status" value="1"/>
</dbReference>
<feature type="compositionally biased region" description="Polar residues" evidence="5">
    <location>
        <begin position="189"/>
        <end position="202"/>
    </location>
</feature>
<evidence type="ECO:0000256" key="5">
    <source>
        <dbReference type="SAM" id="MobiDB-lite"/>
    </source>
</evidence>
<feature type="region of interest" description="Disordered" evidence="5">
    <location>
        <begin position="163"/>
        <end position="243"/>
    </location>
</feature>
<feature type="chain" id="PRO_5046852358" description="Peptidase S8/S53 domain-containing protein" evidence="6">
    <location>
        <begin position="23"/>
        <end position="369"/>
    </location>
</feature>
<evidence type="ECO:0000256" key="1">
    <source>
        <dbReference type="ARBA" id="ARBA00011073"/>
    </source>
</evidence>
<dbReference type="InterPro" id="IPR050131">
    <property type="entry name" value="Peptidase_S8_subtilisin-like"/>
</dbReference>
<accession>A0ABR0GTF9</accession>